<dbReference type="AlphaFoldDB" id="A0A084VWK4"/>
<dbReference type="Proteomes" id="UP000030765">
    <property type="component" value="Unassembled WGS sequence"/>
</dbReference>
<gene>
    <name evidence="1" type="ORF">ZHAS_00010042</name>
</gene>
<name>A0A084VWK4_ANOSI</name>
<dbReference type="EnsemblMetazoa" id="ASIC010042-RA">
    <property type="protein sequence ID" value="ASIC010042-PA"/>
    <property type="gene ID" value="ASIC010042"/>
</dbReference>
<accession>A0A084VWK4</accession>
<dbReference type="EMBL" id="ATLV01017629">
    <property type="status" value="NOT_ANNOTATED_CDS"/>
    <property type="molecule type" value="Genomic_DNA"/>
</dbReference>
<keyword evidence="3" id="KW-1185">Reference proteome</keyword>
<dbReference type="VEuPathDB" id="VectorBase:ASIC010042"/>
<reference evidence="1 3" key="1">
    <citation type="journal article" date="2014" name="BMC Genomics">
        <title>Genome sequence of Anopheles sinensis provides insight into genetics basis of mosquito competence for malaria parasites.</title>
        <authorList>
            <person name="Zhou D."/>
            <person name="Zhang D."/>
            <person name="Ding G."/>
            <person name="Shi L."/>
            <person name="Hou Q."/>
            <person name="Ye Y."/>
            <person name="Xu Y."/>
            <person name="Zhou H."/>
            <person name="Xiong C."/>
            <person name="Li S."/>
            <person name="Yu J."/>
            <person name="Hong S."/>
            <person name="Yu X."/>
            <person name="Zou P."/>
            <person name="Chen C."/>
            <person name="Chang X."/>
            <person name="Wang W."/>
            <person name="Lv Y."/>
            <person name="Sun Y."/>
            <person name="Ma L."/>
            <person name="Shen B."/>
            <person name="Zhu C."/>
        </authorList>
    </citation>
    <scope>NUCLEOTIDE SEQUENCE [LARGE SCALE GENOMIC DNA]</scope>
</reference>
<dbReference type="EMBL" id="KE525180">
    <property type="protein sequence ID" value="KFB42348.1"/>
    <property type="molecule type" value="Genomic_DNA"/>
</dbReference>
<evidence type="ECO:0000313" key="2">
    <source>
        <dbReference type="EnsemblMetazoa" id="ASIC010042-PA"/>
    </source>
</evidence>
<evidence type="ECO:0000313" key="1">
    <source>
        <dbReference type="EMBL" id="KFB42348.1"/>
    </source>
</evidence>
<proteinExistence type="predicted"/>
<protein>
    <submittedName>
        <fullName evidence="1 2">Sugar ABC transporter</fullName>
    </submittedName>
</protein>
<organism evidence="1">
    <name type="scientific">Anopheles sinensis</name>
    <name type="common">Mosquito</name>
    <dbReference type="NCBI Taxonomy" id="74873"/>
    <lineage>
        <taxon>Eukaryota</taxon>
        <taxon>Metazoa</taxon>
        <taxon>Ecdysozoa</taxon>
        <taxon>Arthropoda</taxon>
        <taxon>Hexapoda</taxon>
        <taxon>Insecta</taxon>
        <taxon>Pterygota</taxon>
        <taxon>Neoptera</taxon>
        <taxon>Endopterygota</taxon>
        <taxon>Diptera</taxon>
        <taxon>Nematocera</taxon>
        <taxon>Culicoidea</taxon>
        <taxon>Culicidae</taxon>
        <taxon>Anophelinae</taxon>
        <taxon>Anopheles</taxon>
    </lineage>
</organism>
<evidence type="ECO:0000313" key="3">
    <source>
        <dbReference type="Proteomes" id="UP000030765"/>
    </source>
</evidence>
<reference evidence="2" key="2">
    <citation type="submission" date="2020-05" db="UniProtKB">
        <authorList>
            <consortium name="EnsemblMetazoa"/>
        </authorList>
    </citation>
    <scope>IDENTIFICATION</scope>
</reference>
<sequence length="157" mass="17481">MSNRHHTSWSAVASWPVQAAMLEKANTKKEMRSVGSARYEIIKFNYPHVTVGQFCFCPRPRLLINPVPSVKCTIVHRLASRKQVYRCDQSFGGNRARVYVDTWVMWTSAAVCFSLVGQNPAGMALGRPGVKTKPKAKHPYDVSEGACVRVRAVTEAS</sequence>